<dbReference type="Proteomes" id="UP000254737">
    <property type="component" value="Unassembled WGS sequence"/>
</dbReference>
<dbReference type="InterPro" id="IPR048279">
    <property type="entry name" value="MdtK-like"/>
</dbReference>
<keyword evidence="3" id="KW-0050">Antiport</keyword>
<sequence length="483" mass="53362">MELKEHLRRNIKLAFPVMITQMGQISVNIIDNIMVGGLGGKYDNIEDEVLGKTALAAASLGNSLFFAVLVFAFGFSFALSPLIAAEDSKGDKKMAANYFSHSLVLNITLSIGLFLLITFLKPLMFYMGQPADVVEKCIPYLTIMTFSMIPLMIFQTFRQLSEGLSLTIPVTIATVLSNVINITLNYGWIYGNWGFPRLEVAGAAWGTFVARLVMMIFLILVLFNFKKTKSVLQEVQFKASNFQKAIFRKIAGIGIPTALTSFFEMSAFSLAAFVCGYTFTNSIADQELAKVNLAAHQIAINLASTTFMMCTGIGVAATVRIGNQLGLKDYKTLREAGWSCILMVLSFMILCGILFIIFRYQLPTIYLDNPDVINLAASLLIIASLFQMSDGVQLVLLGALRGMTDVKIPSILTFISYWLIAIPIGVVLAIVFEMRAFGMWIGLGTGLTASAVFLMIRYNRQTKKMIRENPNAEIILEDKLKNI</sequence>
<accession>A0A376GE50</accession>
<dbReference type="AlphaFoldDB" id="A0A376GE50"/>
<dbReference type="NCBIfam" id="TIGR00797">
    <property type="entry name" value="matE"/>
    <property type="match status" value="1"/>
</dbReference>
<dbReference type="EMBL" id="UFXS01000001">
    <property type="protein sequence ID" value="STD59089.1"/>
    <property type="molecule type" value="Genomic_DNA"/>
</dbReference>
<evidence type="ECO:0000313" key="14">
    <source>
        <dbReference type="Proteomes" id="UP000267844"/>
    </source>
</evidence>
<dbReference type="PANTHER" id="PTHR43298">
    <property type="entry name" value="MULTIDRUG RESISTANCE PROTEIN NORM-RELATED"/>
    <property type="match status" value="1"/>
</dbReference>
<evidence type="ECO:0000256" key="6">
    <source>
        <dbReference type="ARBA" id="ARBA00022989"/>
    </source>
</evidence>
<feature type="transmembrane region" description="Helical" evidence="10">
    <location>
        <begin position="299"/>
        <end position="319"/>
    </location>
</feature>
<evidence type="ECO:0000256" key="9">
    <source>
        <dbReference type="ARBA" id="ARBA00031636"/>
    </source>
</evidence>
<dbReference type="InterPro" id="IPR050222">
    <property type="entry name" value="MATE_MdtK"/>
</dbReference>
<feature type="transmembrane region" description="Helical" evidence="10">
    <location>
        <begin position="437"/>
        <end position="456"/>
    </location>
</feature>
<evidence type="ECO:0000256" key="4">
    <source>
        <dbReference type="ARBA" id="ARBA00022475"/>
    </source>
</evidence>
<dbReference type="Pfam" id="PF01554">
    <property type="entry name" value="MatE"/>
    <property type="match status" value="2"/>
</dbReference>
<feature type="transmembrane region" description="Helical" evidence="10">
    <location>
        <begin position="372"/>
        <end position="399"/>
    </location>
</feature>
<evidence type="ECO:0000256" key="3">
    <source>
        <dbReference type="ARBA" id="ARBA00022449"/>
    </source>
</evidence>
<dbReference type="PIRSF" id="PIRSF006603">
    <property type="entry name" value="DinF"/>
    <property type="match status" value="1"/>
</dbReference>
<dbReference type="PANTHER" id="PTHR43298:SF2">
    <property type="entry name" value="FMN_FAD EXPORTER YEEO-RELATED"/>
    <property type="match status" value="1"/>
</dbReference>
<keyword evidence="8 10" id="KW-0472">Membrane</keyword>
<protein>
    <recommendedName>
        <fullName evidence="9">Multidrug-efflux transporter</fullName>
    </recommendedName>
</protein>
<dbReference type="EMBL" id="RHPO01000035">
    <property type="protein sequence ID" value="RRT88801.1"/>
    <property type="molecule type" value="Genomic_DNA"/>
</dbReference>
<evidence type="ECO:0000256" key="8">
    <source>
        <dbReference type="ARBA" id="ARBA00023136"/>
    </source>
</evidence>
<dbReference type="GO" id="GO:0015297">
    <property type="term" value="F:antiporter activity"/>
    <property type="evidence" value="ECO:0007669"/>
    <property type="project" value="UniProtKB-KW"/>
</dbReference>
<feature type="transmembrane region" description="Helical" evidence="10">
    <location>
        <begin position="411"/>
        <end position="431"/>
    </location>
</feature>
<feature type="transmembrane region" description="Helical" evidence="10">
    <location>
        <begin position="340"/>
        <end position="360"/>
    </location>
</feature>
<gene>
    <name evidence="12" type="primary">norM_2</name>
    <name evidence="11" type="ORF">EGI89_12730</name>
    <name evidence="12" type="ORF">NCTC13456_02719</name>
</gene>
<name>A0A376GE50_9FLAO</name>
<keyword evidence="2" id="KW-0813">Transport</keyword>
<dbReference type="Proteomes" id="UP000267844">
    <property type="component" value="Unassembled WGS sequence"/>
</dbReference>
<dbReference type="InterPro" id="IPR002528">
    <property type="entry name" value="MATE_fam"/>
</dbReference>
<dbReference type="STRING" id="343874.GCA_000805695_01427"/>
<comment type="subcellular location">
    <subcellularLocation>
        <location evidence="1">Cell membrane</location>
        <topology evidence="1">Multi-pass membrane protein</topology>
    </subcellularLocation>
</comment>
<organism evidence="12 13">
    <name type="scientific">Empedobacter falsenii</name>
    <dbReference type="NCBI Taxonomy" id="343874"/>
    <lineage>
        <taxon>Bacteria</taxon>
        <taxon>Pseudomonadati</taxon>
        <taxon>Bacteroidota</taxon>
        <taxon>Flavobacteriia</taxon>
        <taxon>Flavobacteriales</taxon>
        <taxon>Weeksellaceae</taxon>
        <taxon>Empedobacter</taxon>
    </lineage>
</organism>
<evidence type="ECO:0000313" key="11">
    <source>
        <dbReference type="EMBL" id="RRT88801.1"/>
    </source>
</evidence>
<evidence type="ECO:0000313" key="12">
    <source>
        <dbReference type="EMBL" id="STD59089.1"/>
    </source>
</evidence>
<evidence type="ECO:0000256" key="1">
    <source>
        <dbReference type="ARBA" id="ARBA00004651"/>
    </source>
</evidence>
<dbReference type="CDD" id="cd13131">
    <property type="entry name" value="MATE_NorM_like"/>
    <property type="match status" value="1"/>
</dbReference>
<feature type="transmembrane region" description="Helical" evidence="10">
    <location>
        <begin position="204"/>
        <end position="225"/>
    </location>
</feature>
<feature type="transmembrane region" description="Helical" evidence="10">
    <location>
        <begin position="164"/>
        <end position="184"/>
    </location>
</feature>
<evidence type="ECO:0000313" key="13">
    <source>
        <dbReference type="Proteomes" id="UP000254737"/>
    </source>
</evidence>
<dbReference type="GO" id="GO:0042910">
    <property type="term" value="F:xenobiotic transmembrane transporter activity"/>
    <property type="evidence" value="ECO:0007669"/>
    <property type="project" value="InterPro"/>
</dbReference>
<reference evidence="11 14" key="2">
    <citation type="submission" date="2018-10" db="EMBL/GenBank/DDBJ databases">
        <title>Transmission dynamics of multidrug resistant bacteria on intensive care unit surfaces.</title>
        <authorList>
            <person name="D'Souza A.W."/>
            <person name="Potter R.F."/>
            <person name="Wallace M."/>
            <person name="Shupe A."/>
            <person name="Patel S."/>
            <person name="Sun S."/>
            <person name="Gul D."/>
            <person name="Kwon J.H."/>
            <person name="Andleeb S."/>
            <person name="Burnham C.-A.D."/>
            <person name="Dantas G."/>
        </authorList>
    </citation>
    <scope>NUCLEOTIDE SEQUENCE [LARGE SCALE GENOMIC DNA]</scope>
    <source>
        <strain evidence="11 14">WF_348</strain>
    </source>
</reference>
<feature type="transmembrane region" description="Helical" evidence="10">
    <location>
        <begin position="103"/>
        <end position="126"/>
    </location>
</feature>
<reference evidence="12 13" key="1">
    <citation type="submission" date="2018-06" db="EMBL/GenBank/DDBJ databases">
        <authorList>
            <consortium name="Pathogen Informatics"/>
            <person name="Doyle S."/>
        </authorList>
    </citation>
    <scope>NUCLEOTIDE SEQUENCE [LARGE SCALE GENOMIC DNA]</scope>
    <source>
        <strain evidence="12 13">NCTC13456</strain>
    </source>
</reference>
<keyword evidence="5 10" id="KW-0812">Transmembrane</keyword>
<evidence type="ECO:0000256" key="2">
    <source>
        <dbReference type="ARBA" id="ARBA00022448"/>
    </source>
</evidence>
<keyword evidence="4" id="KW-1003">Cell membrane</keyword>
<keyword evidence="6 10" id="KW-1133">Transmembrane helix</keyword>
<feature type="transmembrane region" description="Helical" evidence="10">
    <location>
        <begin position="138"/>
        <end position="157"/>
    </location>
</feature>
<evidence type="ECO:0000256" key="7">
    <source>
        <dbReference type="ARBA" id="ARBA00023065"/>
    </source>
</evidence>
<evidence type="ECO:0000256" key="10">
    <source>
        <dbReference type="SAM" id="Phobius"/>
    </source>
</evidence>
<dbReference type="RefSeq" id="WP_115001065.1">
    <property type="nucleotide sequence ID" value="NZ_RHPN01000035.1"/>
</dbReference>
<dbReference type="GO" id="GO:0005886">
    <property type="term" value="C:plasma membrane"/>
    <property type="evidence" value="ECO:0007669"/>
    <property type="project" value="UniProtKB-SubCell"/>
</dbReference>
<dbReference type="GO" id="GO:0006811">
    <property type="term" value="P:monoatomic ion transport"/>
    <property type="evidence" value="ECO:0007669"/>
    <property type="project" value="UniProtKB-KW"/>
</dbReference>
<proteinExistence type="predicted"/>
<feature type="transmembrane region" description="Helical" evidence="10">
    <location>
        <begin position="64"/>
        <end position="83"/>
    </location>
</feature>
<keyword evidence="7" id="KW-0406">Ion transport</keyword>
<feature type="transmembrane region" description="Helical" evidence="10">
    <location>
        <begin position="246"/>
        <end position="279"/>
    </location>
</feature>
<evidence type="ECO:0000256" key="5">
    <source>
        <dbReference type="ARBA" id="ARBA00022692"/>
    </source>
</evidence>